<dbReference type="EMBL" id="JBHSOH010000006">
    <property type="protein sequence ID" value="MFC5847850.1"/>
    <property type="molecule type" value="Genomic_DNA"/>
</dbReference>
<dbReference type="InterPro" id="IPR000627">
    <property type="entry name" value="Intradiol_dOase_C"/>
</dbReference>
<evidence type="ECO:0000256" key="1">
    <source>
        <dbReference type="SAM" id="MobiDB-lite"/>
    </source>
</evidence>
<dbReference type="SUPFAM" id="SSF49482">
    <property type="entry name" value="Aromatic compound dioxygenase"/>
    <property type="match status" value="1"/>
</dbReference>
<keyword evidence="3" id="KW-0223">Dioxygenase</keyword>
<keyword evidence="3" id="KW-0560">Oxidoreductase</keyword>
<dbReference type="GO" id="GO:0051213">
    <property type="term" value="F:dioxygenase activity"/>
    <property type="evidence" value="ECO:0007669"/>
    <property type="project" value="UniProtKB-KW"/>
</dbReference>
<gene>
    <name evidence="3" type="ORF">ACFPQ6_05960</name>
</gene>
<dbReference type="PROSITE" id="PS51318">
    <property type="entry name" value="TAT"/>
    <property type="match status" value="1"/>
</dbReference>
<proteinExistence type="predicted"/>
<feature type="compositionally biased region" description="Polar residues" evidence="1">
    <location>
        <begin position="103"/>
        <end position="116"/>
    </location>
</feature>
<comment type="caution">
    <text evidence="3">The sequence shown here is derived from an EMBL/GenBank/DDBJ whole genome shotgun (WGS) entry which is preliminary data.</text>
</comment>
<dbReference type="InterPro" id="IPR015889">
    <property type="entry name" value="Intradiol_dOase_core"/>
</dbReference>
<reference evidence="4" key="1">
    <citation type="journal article" date="2019" name="Int. J. Syst. Evol. Microbiol.">
        <title>The Global Catalogue of Microorganisms (GCM) 10K type strain sequencing project: providing services to taxonomists for standard genome sequencing and annotation.</title>
        <authorList>
            <consortium name="The Broad Institute Genomics Platform"/>
            <consortium name="The Broad Institute Genome Sequencing Center for Infectious Disease"/>
            <person name="Wu L."/>
            <person name="Ma J."/>
        </authorList>
    </citation>
    <scope>NUCLEOTIDE SEQUENCE [LARGE SCALE GENOMIC DNA]</scope>
    <source>
        <strain evidence="4">CGMCC 1.15053</strain>
    </source>
</reference>
<keyword evidence="4" id="KW-1185">Reference proteome</keyword>
<dbReference type="InterPro" id="IPR006311">
    <property type="entry name" value="TAT_signal"/>
</dbReference>
<dbReference type="RefSeq" id="WP_380047372.1">
    <property type="nucleotide sequence ID" value="NZ_JBHSOH010000006.1"/>
</dbReference>
<dbReference type="Gene3D" id="2.60.130.10">
    <property type="entry name" value="Aromatic compound dioxygenase"/>
    <property type="match status" value="1"/>
</dbReference>
<evidence type="ECO:0000313" key="3">
    <source>
        <dbReference type="EMBL" id="MFC5847850.1"/>
    </source>
</evidence>
<feature type="domain" description="Intradiol ring-cleavage dioxygenases" evidence="2">
    <location>
        <begin position="156"/>
        <end position="231"/>
    </location>
</feature>
<feature type="compositionally biased region" description="Pro residues" evidence="1">
    <location>
        <begin position="82"/>
        <end position="93"/>
    </location>
</feature>
<dbReference type="PANTHER" id="PTHR34315:SF1">
    <property type="entry name" value="INTRADIOL RING-CLEAVAGE DIOXYGENASES DOMAIN-CONTAINING PROTEIN-RELATED"/>
    <property type="match status" value="1"/>
</dbReference>
<protein>
    <submittedName>
        <fullName evidence="3">Intradiol ring-cleavage dioxygenase</fullName>
    </submittedName>
</protein>
<feature type="region of interest" description="Disordered" evidence="1">
    <location>
        <begin position="82"/>
        <end position="130"/>
    </location>
</feature>
<evidence type="ECO:0000259" key="2">
    <source>
        <dbReference type="Pfam" id="PF00775"/>
    </source>
</evidence>
<evidence type="ECO:0000313" key="4">
    <source>
        <dbReference type="Proteomes" id="UP001595979"/>
    </source>
</evidence>
<name>A0ABW1DGY3_9DEIO</name>
<organism evidence="3 4">
    <name type="scientific">Deinococcus petrolearius</name>
    <dbReference type="NCBI Taxonomy" id="1751295"/>
    <lineage>
        <taxon>Bacteria</taxon>
        <taxon>Thermotogati</taxon>
        <taxon>Deinococcota</taxon>
        <taxon>Deinococci</taxon>
        <taxon>Deinococcales</taxon>
        <taxon>Deinococcaceae</taxon>
        <taxon>Deinococcus</taxon>
    </lineage>
</organism>
<dbReference type="Pfam" id="PF00775">
    <property type="entry name" value="Dioxygenase_C"/>
    <property type="match status" value="1"/>
</dbReference>
<dbReference type="Proteomes" id="UP001595979">
    <property type="component" value="Unassembled WGS sequence"/>
</dbReference>
<sequence>MPEDRPDLLVVSPDTHDDHDHAPDDFTHLGLAADTNMMSRTPVDRRRLLGLGALGVGTLLGAAALGSRASAALLGGGGAPPVGAPPGGAPPGGAPAGQGDADTVSSADGQCTTLPEETNGPYPADGSGASGQTVMILNKSGIVRRDLTRSLGTGHRVSGVPLKLTMQLVDVDNNCAPLAGHVIYVWQCTASGEYSLYSQGVTAEDYLRGVQVSDAQGRVTFETIFPGCYPGRWPHIHFEVYPNLGAAVAGNVDKNVSLVSQIALPEKESRLVYADRRYGNSTRNLNQLTLATDTVFSDGAKAQTPRVTGSVKAGYAASINVGLKS</sequence>
<dbReference type="PANTHER" id="PTHR34315">
    <property type="match status" value="1"/>
</dbReference>
<accession>A0ABW1DGY3</accession>